<dbReference type="SUPFAM" id="SSF103473">
    <property type="entry name" value="MFS general substrate transporter"/>
    <property type="match status" value="1"/>
</dbReference>
<dbReference type="OrthoDB" id="6612291at2759"/>
<dbReference type="GO" id="GO:0016020">
    <property type="term" value="C:membrane"/>
    <property type="evidence" value="ECO:0000318"/>
    <property type="project" value="GO_Central"/>
</dbReference>
<keyword evidence="11" id="KW-1185">Reference proteome</keyword>
<dbReference type="InterPro" id="IPR020846">
    <property type="entry name" value="MFS_dom"/>
</dbReference>
<dbReference type="PROSITE" id="PS00217">
    <property type="entry name" value="SUGAR_TRANSPORT_2"/>
    <property type="match status" value="1"/>
</dbReference>
<feature type="transmembrane region" description="Helical" evidence="8">
    <location>
        <begin position="393"/>
        <end position="412"/>
    </location>
</feature>
<feature type="transmembrane region" description="Helical" evidence="8">
    <location>
        <begin position="362"/>
        <end position="381"/>
    </location>
</feature>
<feature type="domain" description="Major facilitator superfamily (MFS) profile" evidence="9">
    <location>
        <begin position="11"/>
        <end position="416"/>
    </location>
</feature>
<organism evidence="10 11">
    <name type="scientific">Emericella nidulans (strain FGSC A4 / ATCC 38163 / CBS 112.46 / NRRL 194 / M139)</name>
    <name type="common">Aspergillus nidulans</name>
    <dbReference type="NCBI Taxonomy" id="227321"/>
    <lineage>
        <taxon>Eukaryota</taxon>
        <taxon>Fungi</taxon>
        <taxon>Dikarya</taxon>
        <taxon>Ascomycota</taxon>
        <taxon>Pezizomycotina</taxon>
        <taxon>Eurotiomycetes</taxon>
        <taxon>Eurotiomycetidae</taxon>
        <taxon>Eurotiales</taxon>
        <taxon>Aspergillaceae</taxon>
        <taxon>Aspergillus</taxon>
        <taxon>Aspergillus subgen. Nidulantes</taxon>
    </lineage>
</organism>
<proteinExistence type="inferred from homology"/>
<accession>C8VEH6</accession>
<sequence length="461" mass="50603">MLSFKTVFSAIFLAVGGLGFLFGYDSGIITSTISLPTFIDYFSNPSSTVTGGIVSSFQGGAILGTMVNMAGADWAGRKMTVLAGAIVSVLGCALQAGAVNMTMLIIGRFIAGVAVGMLTSTIPMYAAELSEPKWRATLSGLLQWMLSWGFLVAQWLGYGWRFPLAFQNVPGLILIAGIWFLDESPRWLMEKDRHEEAKAVLTRIRKGASADTVELEFREIRDVIAADRAVGNTSWRTILTKPSWRRRLILGCGVQAFGPLSGINTSLMIIGISGALSIVYCSIGLYLVDRVGRVKPLFVSALFLGAALLVNAVQAQYMDQNNENQLRSMVAMNFVFSLFYTPVGIISWVYPAEIFPVEVRALGNALTTFTNWTVNLVFAQFTPSALDSVGFKYFYLFFVLNLIAATCYYFFFPETKGRTLEQIDELFGDQLVPHALEDPDAAYAAMEKEHATHMEERGARA</sequence>
<evidence type="ECO:0000256" key="6">
    <source>
        <dbReference type="ARBA" id="ARBA00023136"/>
    </source>
</evidence>
<dbReference type="OMA" id="GIWFLDE"/>
<evidence type="ECO:0000256" key="5">
    <source>
        <dbReference type="ARBA" id="ARBA00022989"/>
    </source>
</evidence>
<evidence type="ECO:0000259" key="9">
    <source>
        <dbReference type="PROSITE" id="PS50850"/>
    </source>
</evidence>
<reference evidence="11" key="2">
    <citation type="journal article" date="2009" name="Fungal Genet. Biol.">
        <title>The 2008 update of the Aspergillus nidulans genome annotation: a community effort.</title>
        <authorList>
            <person name="Wortman J.R."/>
            <person name="Gilsenan J.M."/>
            <person name="Joardar V."/>
            <person name="Deegan J."/>
            <person name="Clutterbuck J."/>
            <person name="Andersen M.R."/>
            <person name="Archer D."/>
            <person name="Bencina M."/>
            <person name="Braus G."/>
            <person name="Coutinho P."/>
            <person name="von Dohren H."/>
            <person name="Doonan J."/>
            <person name="Driessen A.J."/>
            <person name="Durek P."/>
            <person name="Espeso E."/>
            <person name="Fekete E."/>
            <person name="Flipphi M."/>
            <person name="Estrada C.G."/>
            <person name="Geysens S."/>
            <person name="Goldman G."/>
            <person name="de Groot P.W."/>
            <person name="Hansen K."/>
            <person name="Harris S.D."/>
            <person name="Heinekamp T."/>
            <person name="Helmstaedt K."/>
            <person name="Henrissat B."/>
            <person name="Hofmann G."/>
            <person name="Homan T."/>
            <person name="Horio T."/>
            <person name="Horiuchi H."/>
            <person name="James S."/>
            <person name="Jones M."/>
            <person name="Karaffa L."/>
            <person name="Karanyi Z."/>
            <person name="Kato M."/>
            <person name="Keller N."/>
            <person name="Kelly D.E."/>
            <person name="Kiel J.A."/>
            <person name="Kim J.M."/>
            <person name="van der Klei I.J."/>
            <person name="Klis F.M."/>
            <person name="Kovalchuk A."/>
            <person name="Krasevec N."/>
            <person name="Kubicek C.P."/>
            <person name="Liu B."/>
            <person name="Maccabe A."/>
            <person name="Meyer V."/>
            <person name="Mirabito P."/>
            <person name="Miskei M."/>
            <person name="Mos M."/>
            <person name="Mullins J."/>
            <person name="Nelson D.R."/>
            <person name="Nielsen J."/>
            <person name="Oakley B.R."/>
            <person name="Osmani S.A."/>
            <person name="Pakula T."/>
            <person name="Paszewski A."/>
            <person name="Paulsen I."/>
            <person name="Pilsyk S."/>
            <person name="Pocsi I."/>
            <person name="Punt P.J."/>
            <person name="Ram A.F."/>
            <person name="Ren Q."/>
            <person name="Robellet X."/>
            <person name="Robson G."/>
            <person name="Seiboth B."/>
            <person name="van Solingen P."/>
            <person name="Specht T."/>
            <person name="Sun J."/>
            <person name="Taheri-Talesh N."/>
            <person name="Takeshita N."/>
            <person name="Ussery D."/>
            <person name="vanKuyk P.A."/>
            <person name="Visser H."/>
            <person name="van de Vondervoort P.J."/>
            <person name="de Vries R.P."/>
            <person name="Walton J."/>
            <person name="Xiang X."/>
            <person name="Xiong Y."/>
            <person name="Zeng A.P."/>
            <person name="Brandt B.W."/>
            <person name="Cornell M.J."/>
            <person name="van den Hondel C.A."/>
            <person name="Visser J."/>
            <person name="Oliver S.G."/>
            <person name="Turner G."/>
        </authorList>
    </citation>
    <scope>GENOME REANNOTATION</scope>
    <source>
        <strain evidence="11">FGSC A4 / ATCC 38163 / CBS 112.46 / NRRL 194 / M139</strain>
    </source>
</reference>
<dbReference type="InterPro" id="IPR003663">
    <property type="entry name" value="Sugar/inositol_transpt"/>
</dbReference>
<dbReference type="Gene3D" id="1.20.1250.20">
    <property type="entry name" value="MFS general substrate transporter like domains"/>
    <property type="match status" value="1"/>
</dbReference>
<comment type="similarity">
    <text evidence="2 7">Belongs to the major facilitator superfamily. Sugar transporter (TC 2.A.1.1) family.</text>
</comment>
<keyword evidence="6 8" id="KW-0472">Membrane</keyword>
<dbReference type="InParanoid" id="Q5ATB6"/>
<reference evidence="11" key="1">
    <citation type="journal article" date="2005" name="Nature">
        <title>Sequencing of Aspergillus nidulans and comparative analysis with A. fumigatus and A. oryzae.</title>
        <authorList>
            <person name="Galagan J.E."/>
            <person name="Calvo S.E."/>
            <person name="Cuomo C."/>
            <person name="Ma L.J."/>
            <person name="Wortman J.R."/>
            <person name="Batzoglou S."/>
            <person name="Lee S.I."/>
            <person name="Basturkmen M."/>
            <person name="Spevak C.C."/>
            <person name="Clutterbuck J."/>
            <person name="Kapitonov V."/>
            <person name="Jurka J."/>
            <person name="Scazzocchio C."/>
            <person name="Farman M."/>
            <person name="Butler J."/>
            <person name="Purcell S."/>
            <person name="Harris S."/>
            <person name="Braus G.H."/>
            <person name="Draht O."/>
            <person name="Busch S."/>
            <person name="D'Enfert C."/>
            <person name="Bouchier C."/>
            <person name="Goldman G.H."/>
            <person name="Bell-Pedersen D."/>
            <person name="Griffiths-Jones S."/>
            <person name="Doonan J.H."/>
            <person name="Yu J."/>
            <person name="Vienken K."/>
            <person name="Pain A."/>
            <person name="Freitag M."/>
            <person name="Selker E.U."/>
            <person name="Archer D.B."/>
            <person name="Penalva M.A."/>
            <person name="Oakley B.R."/>
            <person name="Momany M."/>
            <person name="Tanaka T."/>
            <person name="Kumagai T."/>
            <person name="Asai K."/>
            <person name="Machida M."/>
            <person name="Nierman W.C."/>
            <person name="Denning D.W."/>
            <person name="Caddick M."/>
            <person name="Hynes M."/>
            <person name="Paoletti M."/>
            <person name="Fischer R."/>
            <person name="Miller B."/>
            <person name="Dyer P."/>
            <person name="Sachs M.S."/>
            <person name="Osmani S.A."/>
            <person name="Birren B.W."/>
        </authorList>
    </citation>
    <scope>NUCLEOTIDE SEQUENCE [LARGE SCALE GENOMIC DNA]</scope>
    <source>
        <strain evidence="11">FGSC A4 / ATCC 38163 / CBS 112.46 / NRRL 194 / M139</strain>
    </source>
</reference>
<dbReference type="eggNOG" id="KOG0254">
    <property type="taxonomic scope" value="Eukaryota"/>
</dbReference>
<evidence type="ECO:0000256" key="1">
    <source>
        <dbReference type="ARBA" id="ARBA00004141"/>
    </source>
</evidence>
<comment type="subcellular location">
    <subcellularLocation>
        <location evidence="1">Membrane</location>
        <topology evidence="1">Multi-pass membrane protein</topology>
    </subcellularLocation>
</comment>
<feature type="transmembrane region" description="Helical" evidence="8">
    <location>
        <begin position="138"/>
        <end position="158"/>
    </location>
</feature>
<accession>Q5ATB6</accession>
<dbReference type="KEGG" id="ani:ANIA_08464"/>
<evidence type="ECO:0000256" key="4">
    <source>
        <dbReference type="ARBA" id="ARBA00022692"/>
    </source>
</evidence>
<evidence type="ECO:0000256" key="3">
    <source>
        <dbReference type="ARBA" id="ARBA00022448"/>
    </source>
</evidence>
<dbReference type="GO" id="GO:0005351">
    <property type="term" value="F:carbohydrate:proton symporter activity"/>
    <property type="evidence" value="ECO:0000318"/>
    <property type="project" value="GO_Central"/>
</dbReference>
<name>Q5ATB6_EMENI</name>
<evidence type="ECO:0000256" key="7">
    <source>
        <dbReference type="RuleBase" id="RU003346"/>
    </source>
</evidence>
<dbReference type="HOGENOM" id="CLU_001265_30_13_1"/>
<protein>
    <recommendedName>
        <fullName evidence="9">Major facilitator superfamily (MFS) profile domain-containing protein</fullName>
    </recommendedName>
</protein>
<feature type="transmembrane region" description="Helical" evidence="8">
    <location>
        <begin position="297"/>
        <end position="317"/>
    </location>
</feature>
<keyword evidence="5 8" id="KW-1133">Transmembrane helix</keyword>
<evidence type="ECO:0000313" key="10">
    <source>
        <dbReference type="EMBL" id="CBF80606.1"/>
    </source>
</evidence>
<dbReference type="InterPro" id="IPR050360">
    <property type="entry name" value="MFS_Sugar_Transporters"/>
</dbReference>
<dbReference type="AlphaFoldDB" id="Q5ATB6"/>
<dbReference type="InterPro" id="IPR036259">
    <property type="entry name" value="MFS_trans_sf"/>
</dbReference>
<feature type="transmembrane region" description="Helical" evidence="8">
    <location>
        <begin position="47"/>
        <end position="67"/>
    </location>
</feature>
<dbReference type="PRINTS" id="PR00171">
    <property type="entry name" value="SUGRTRNSPORT"/>
</dbReference>
<dbReference type="PANTHER" id="PTHR48022:SF9">
    <property type="entry name" value="MAJOR FACILITATOR SUPERFAMILY (MFS) PROFILE DOMAIN-CONTAINING PROTEIN"/>
    <property type="match status" value="1"/>
</dbReference>
<dbReference type="PANTHER" id="PTHR48022">
    <property type="entry name" value="PLASTIDIC GLUCOSE TRANSPORTER 4"/>
    <property type="match status" value="1"/>
</dbReference>
<feature type="transmembrane region" description="Helical" evidence="8">
    <location>
        <begin position="329"/>
        <end position="350"/>
    </location>
</feature>
<dbReference type="Pfam" id="PF00083">
    <property type="entry name" value="Sugar_tr"/>
    <property type="match status" value="1"/>
</dbReference>
<evidence type="ECO:0000256" key="8">
    <source>
        <dbReference type="SAM" id="Phobius"/>
    </source>
</evidence>
<evidence type="ECO:0000313" key="11">
    <source>
        <dbReference type="Proteomes" id="UP000000560"/>
    </source>
</evidence>
<dbReference type="Proteomes" id="UP000000560">
    <property type="component" value="Chromosome V"/>
</dbReference>
<dbReference type="GeneID" id="2868715"/>
<dbReference type="PROSITE" id="PS50850">
    <property type="entry name" value="MFS"/>
    <property type="match status" value="1"/>
</dbReference>
<feature type="transmembrane region" description="Helical" evidence="8">
    <location>
        <begin position="105"/>
        <end position="126"/>
    </location>
</feature>
<dbReference type="RefSeq" id="XP_681733.1">
    <property type="nucleotide sequence ID" value="XM_676641.1"/>
</dbReference>
<dbReference type="NCBIfam" id="TIGR00879">
    <property type="entry name" value="SP"/>
    <property type="match status" value="1"/>
</dbReference>
<dbReference type="InterPro" id="IPR005829">
    <property type="entry name" value="Sugar_transporter_CS"/>
</dbReference>
<feature type="transmembrane region" description="Helical" evidence="8">
    <location>
        <begin position="164"/>
        <end position="181"/>
    </location>
</feature>
<evidence type="ECO:0000256" key="2">
    <source>
        <dbReference type="ARBA" id="ARBA00010992"/>
    </source>
</evidence>
<dbReference type="GO" id="GO:0008643">
    <property type="term" value="P:carbohydrate transport"/>
    <property type="evidence" value="ECO:0000318"/>
    <property type="project" value="GO_Central"/>
</dbReference>
<dbReference type="InterPro" id="IPR005828">
    <property type="entry name" value="MFS_sugar_transport-like"/>
</dbReference>
<keyword evidence="4 8" id="KW-0812">Transmembrane</keyword>
<gene>
    <name evidence="10" type="ORF">ANIA_08464</name>
</gene>
<keyword evidence="3 7" id="KW-0813">Transport</keyword>
<dbReference type="EMBL" id="BN001305">
    <property type="protein sequence ID" value="CBF80606.1"/>
    <property type="molecule type" value="Genomic_DNA"/>
</dbReference>
<feature type="transmembrane region" description="Helical" evidence="8">
    <location>
        <begin position="267"/>
        <end position="288"/>
    </location>
</feature>